<evidence type="ECO:0000256" key="4">
    <source>
        <dbReference type="ARBA" id="ARBA00023224"/>
    </source>
</evidence>
<proteinExistence type="predicted"/>
<dbReference type="InterPro" id="IPR001019">
    <property type="entry name" value="Gprotein_alpha_su"/>
</dbReference>
<organism evidence="7 8">
    <name type="scientific">Reticulomyxa filosa</name>
    <dbReference type="NCBI Taxonomy" id="46433"/>
    <lineage>
        <taxon>Eukaryota</taxon>
        <taxon>Sar</taxon>
        <taxon>Rhizaria</taxon>
        <taxon>Retaria</taxon>
        <taxon>Foraminifera</taxon>
        <taxon>Monothalamids</taxon>
        <taxon>Reticulomyxidae</taxon>
        <taxon>Reticulomyxa</taxon>
    </lineage>
</organism>
<dbReference type="GO" id="GO:0003924">
    <property type="term" value="F:GTPase activity"/>
    <property type="evidence" value="ECO:0007669"/>
    <property type="project" value="InterPro"/>
</dbReference>
<reference evidence="7 8" key="1">
    <citation type="journal article" date="2013" name="Curr. Biol.">
        <title>The Genome of the Foraminiferan Reticulomyxa filosa.</title>
        <authorList>
            <person name="Glockner G."/>
            <person name="Hulsmann N."/>
            <person name="Schleicher M."/>
            <person name="Noegel A.A."/>
            <person name="Eichinger L."/>
            <person name="Gallinger C."/>
            <person name="Pawlowski J."/>
            <person name="Sierra R."/>
            <person name="Euteneuer U."/>
            <person name="Pillet L."/>
            <person name="Moustafa A."/>
            <person name="Platzer M."/>
            <person name="Groth M."/>
            <person name="Szafranski K."/>
            <person name="Schliwa M."/>
        </authorList>
    </citation>
    <scope>NUCLEOTIDE SEQUENCE [LARGE SCALE GENOMIC DNA]</scope>
</reference>
<dbReference type="GO" id="GO:0005834">
    <property type="term" value="C:heterotrimeric G-protein complex"/>
    <property type="evidence" value="ECO:0007669"/>
    <property type="project" value="TreeGrafter"/>
</dbReference>
<keyword evidence="8" id="KW-1185">Reference proteome</keyword>
<dbReference type="GO" id="GO:0001664">
    <property type="term" value="F:G protein-coupled receptor binding"/>
    <property type="evidence" value="ECO:0007669"/>
    <property type="project" value="TreeGrafter"/>
</dbReference>
<evidence type="ECO:0000256" key="3">
    <source>
        <dbReference type="ARBA" id="ARBA00023134"/>
    </source>
</evidence>
<dbReference type="InterPro" id="IPR011025">
    <property type="entry name" value="GproteinA_insert"/>
</dbReference>
<dbReference type="PRINTS" id="PR00318">
    <property type="entry name" value="GPROTEINA"/>
</dbReference>
<dbReference type="PROSITE" id="PS51882">
    <property type="entry name" value="G_ALPHA"/>
    <property type="match status" value="1"/>
</dbReference>
<dbReference type="SUPFAM" id="SSF52540">
    <property type="entry name" value="P-loop containing nucleoside triphosphate hydrolases"/>
    <property type="match status" value="1"/>
</dbReference>
<evidence type="ECO:0000313" key="8">
    <source>
        <dbReference type="Proteomes" id="UP000023152"/>
    </source>
</evidence>
<dbReference type="SUPFAM" id="SSF47895">
    <property type="entry name" value="Transducin (alpha subunit), insertion domain"/>
    <property type="match status" value="1"/>
</dbReference>
<keyword evidence="1 6" id="KW-0479">Metal-binding</keyword>
<evidence type="ECO:0000256" key="5">
    <source>
        <dbReference type="PIRSR" id="PIRSR601019-1"/>
    </source>
</evidence>
<dbReference type="GO" id="GO:0005525">
    <property type="term" value="F:GTP binding"/>
    <property type="evidence" value="ECO:0007669"/>
    <property type="project" value="UniProtKB-KW"/>
</dbReference>
<dbReference type="Pfam" id="PF00503">
    <property type="entry name" value="G-alpha"/>
    <property type="match status" value="1"/>
</dbReference>
<dbReference type="EMBL" id="ASPP01007541">
    <property type="protein sequence ID" value="ETO26968.1"/>
    <property type="molecule type" value="Genomic_DNA"/>
</dbReference>
<feature type="binding site" evidence="6">
    <location>
        <position position="40"/>
    </location>
    <ligand>
        <name>Mg(2+)</name>
        <dbReference type="ChEBI" id="CHEBI:18420"/>
    </ligand>
</feature>
<dbReference type="Gene3D" id="1.10.400.10">
    <property type="entry name" value="GI Alpha 1, domain 2-like"/>
    <property type="match status" value="1"/>
</dbReference>
<keyword evidence="3 5" id="KW-0342">GTP-binding</keyword>
<evidence type="ECO:0000313" key="7">
    <source>
        <dbReference type="EMBL" id="ETO26968.1"/>
    </source>
</evidence>
<dbReference type="GO" id="GO:0005737">
    <property type="term" value="C:cytoplasm"/>
    <property type="evidence" value="ECO:0007669"/>
    <property type="project" value="TreeGrafter"/>
</dbReference>
<comment type="caution">
    <text evidence="7">The sequence shown here is derived from an EMBL/GenBank/DDBJ whole genome shotgun (WGS) entry which is preliminary data.</text>
</comment>
<name>X6NM32_RETFI</name>
<dbReference type="PANTHER" id="PTHR10218">
    <property type="entry name" value="GTP-BINDING PROTEIN ALPHA SUBUNIT"/>
    <property type="match status" value="1"/>
</dbReference>
<evidence type="ECO:0000256" key="2">
    <source>
        <dbReference type="ARBA" id="ARBA00022741"/>
    </source>
</evidence>
<dbReference type="GO" id="GO:0046872">
    <property type="term" value="F:metal ion binding"/>
    <property type="evidence" value="ECO:0007669"/>
    <property type="project" value="UniProtKB-KW"/>
</dbReference>
<dbReference type="AlphaFoldDB" id="X6NM32"/>
<feature type="binding site" evidence="5">
    <location>
        <begin position="297"/>
        <end position="300"/>
    </location>
    <ligand>
        <name>GTP</name>
        <dbReference type="ChEBI" id="CHEBI:37565"/>
    </ligand>
</feature>
<gene>
    <name evidence="7" type="ORF">RFI_10166</name>
</gene>
<feature type="binding site" evidence="5">
    <location>
        <position position="353"/>
    </location>
    <ligand>
        <name>GTP</name>
        <dbReference type="ChEBI" id="CHEBI:37565"/>
    </ligand>
</feature>
<dbReference type="InterPro" id="IPR027417">
    <property type="entry name" value="P-loop_NTPase"/>
</dbReference>
<dbReference type="PANTHER" id="PTHR10218:SF302">
    <property type="entry name" value="GUANINE NUCLEOTIDE-BINDING PROTEIN ALPHA-5 SUBUNIT"/>
    <property type="match status" value="1"/>
</dbReference>
<dbReference type="GO" id="GO:0007188">
    <property type="term" value="P:adenylate cyclase-modulating G protein-coupled receptor signaling pathway"/>
    <property type="evidence" value="ECO:0007669"/>
    <property type="project" value="TreeGrafter"/>
</dbReference>
<dbReference type="GO" id="GO:0031683">
    <property type="term" value="F:G-protein beta/gamma-subunit complex binding"/>
    <property type="evidence" value="ECO:0007669"/>
    <property type="project" value="InterPro"/>
</dbReference>
<evidence type="ECO:0000256" key="1">
    <source>
        <dbReference type="ARBA" id="ARBA00022723"/>
    </source>
</evidence>
<accession>X6NM32</accession>
<keyword evidence="4" id="KW-0807">Transducer</keyword>
<dbReference type="OrthoDB" id="5817230at2759"/>
<dbReference type="Gene3D" id="3.40.50.300">
    <property type="entry name" value="P-loop containing nucleotide triphosphate hydrolases"/>
    <property type="match status" value="2"/>
</dbReference>
<keyword evidence="6" id="KW-0460">Magnesium</keyword>
<sequence length="356" mass="40989">MGNCCLEAPQEHREIEEQLGKEHKENKSVLLLGAGGSGKSTLLKQMLFLYKFGYDLCKGLKILPRGDSYLYVFCFSVAQNVFEISRAVCPHNDEDVEAASSFVQKYDAKDEIKSDSKLMEAIKKLWEDKTFREMFEQSKKGSSYDNCEYFVNELTRMLSSDYQPTFEDILRSRVTFKQTEHCNTGTNCSGKNNANNKINKQKATTTGVIKQEFVYERDRGASAKYLIIDVGGKPFLRVPFSFFFIVHAKKKKKAREVSAINGLANPTANKMKEEMELFRSTGKHPVFEKIDFIVLLNKHDQFIEKIKEFPFDFSFENHSYTGKQDPDEIIEWIKDVLHSIDKRSRLYFHVTTATGL</sequence>
<dbReference type="Proteomes" id="UP000023152">
    <property type="component" value="Unassembled WGS sequence"/>
</dbReference>
<evidence type="ECO:0000256" key="6">
    <source>
        <dbReference type="PIRSR" id="PIRSR601019-2"/>
    </source>
</evidence>
<protein>
    <submittedName>
        <fullName evidence="7">Uncharacterized protein</fullName>
    </submittedName>
</protein>
<dbReference type="SMART" id="SM00275">
    <property type="entry name" value="G_alpha"/>
    <property type="match status" value="1"/>
</dbReference>
<keyword evidence="2 5" id="KW-0547">Nucleotide-binding</keyword>